<protein>
    <submittedName>
        <fullName evidence="4">HAD family hydrolase</fullName>
    </submittedName>
</protein>
<dbReference type="PANTHER" id="PTHR46470:SF4">
    <property type="entry name" value="5-AMINO-6-(5-PHOSPHO-D-RIBITYLAMINO)URACIL PHOSPHATASE YIGB"/>
    <property type="match status" value="1"/>
</dbReference>
<dbReference type="Gene3D" id="1.20.120.1600">
    <property type="match status" value="1"/>
</dbReference>
<dbReference type="InterPro" id="IPR051400">
    <property type="entry name" value="HAD-like_hydrolase"/>
</dbReference>
<name>A0A2A7UY11_COMTR</name>
<gene>
    <name evidence="4" type="ORF">CRM82_17710</name>
</gene>
<dbReference type="GO" id="GO:0016787">
    <property type="term" value="F:hydrolase activity"/>
    <property type="evidence" value="ECO:0007669"/>
    <property type="project" value="UniProtKB-KW"/>
</dbReference>
<dbReference type="STRING" id="1219032.GCA_001515545_00901"/>
<dbReference type="InterPro" id="IPR006439">
    <property type="entry name" value="HAD-SF_hydro_IA"/>
</dbReference>
<dbReference type="InterPro" id="IPR023214">
    <property type="entry name" value="HAD_sf"/>
</dbReference>
<dbReference type="GO" id="GO:0009231">
    <property type="term" value="P:riboflavin biosynthetic process"/>
    <property type="evidence" value="ECO:0007669"/>
    <property type="project" value="TreeGrafter"/>
</dbReference>
<evidence type="ECO:0000313" key="5">
    <source>
        <dbReference type="Proteomes" id="UP000220246"/>
    </source>
</evidence>
<evidence type="ECO:0000313" key="4">
    <source>
        <dbReference type="EMBL" id="PEH90180.1"/>
    </source>
</evidence>
<dbReference type="RefSeq" id="WP_066533831.1">
    <property type="nucleotide sequence ID" value="NZ_DALZQJ010000035.1"/>
</dbReference>
<dbReference type="Proteomes" id="UP000220246">
    <property type="component" value="Unassembled WGS sequence"/>
</dbReference>
<comment type="cofactor">
    <cofactor evidence="1">
        <name>Mg(2+)</name>
        <dbReference type="ChEBI" id="CHEBI:18420"/>
    </cofactor>
</comment>
<organism evidence="4 5">
    <name type="scientific">Comamonas terrigena</name>
    <dbReference type="NCBI Taxonomy" id="32013"/>
    <lineage>
        <taxon>Bacteria</taxon>
        <taxon>Pseudomonadati</taxon>
        <taxon>Pseudomonadota</taxon>
        <taxon>Betaproteobacteria</taxon>
        <taxon>Burkholderiales</taxon>
        <taxon>Comamonadaceae</taxon>
        <taxon>Comamonas</taxon>
    </lineage>
</organism>
<keyword evidence="5" id="KW-1185">Reference proteome</keyword>
<dbReference type="NCBIfam" id="TIGR01549">
    <property type="entry name" value="HAD-SF-IA-v1"/>
    <property type="match status" value="1"/>
</dbReference>
<dbReference type="GeneID" id="80802465"/>
<dbReference type="SFLD" id="SFLDS00003">
    <property type="entry name" value="Haloacid_Dehalogenase"/>
    <property type="match status" value="1"/>
</dbReference>
<comment type="caution">
    <text evidence="4">The sequence shown here is derived from an EMBL/GenBank/DDBJ whole genome shotgun (WGS) entry which is preliminary data.</text>
</comment>
<dbReference type="EMBL" id="PDEA01000001">
    <property type="protein sequence ID" value="PEH90180.1"/>
    <property type="molecule type" value="Genomic_DNA"/>
</dbReference>
<sequence>MLDSRHIRAVTLDLDDTLWPVWPAIARAEAVLLEWLATHAPRTAAMLGTTEAVRAIRLQVERERPDLRHDLSGLRRESIRQALGHAGEDTALAEPAFDLFFAHRQKVDLYDDALPALEFLSARWPVIALSNGNANVHTIGLGRYFQASLNVGSTGFAKPDVRMFHAAAQAAGVAPEQVLHVGDDAHLDAMGALGAGMHAVWLNRKGVDWPAQGPAPHATVDSLHSLCRLLEQGS</sequence>
<dbReference type="InterPro" id="IPR036412">
    <property type="entry name" value="HAD-like_sf"/>
</dbReference>
<evidence type="ECO:0000256" key="3">
    <source>
        <dbReference type="ARBA" id="ARBA00022842"/>
    </source>
</evidence>
<evidence type="ECO:0000256" key="2">
    <source>
        <dbReference type="ARBA" id="ARBA00022801"/>
    </source>
</evidence>
<dbReference type="SFLD" id="SFLDG01129">
    <property type="entry name" value="C1.5:_HAD__Beta-PGM__Phosphata"/>
    <property type="match status" value="1"/>
</dbReference>
<evidence type="ECO:0000256" key="1">
    <source>
        <dbReference type="ARBA" id="ARBA00001946"/>
    </source>
</evidence>
<dbReference type="Pfam" id="PF00702">
    <property type="entry name" value="Hydrolase"/>
    <property type="match status" value="1"/>
</dbReference>
<dbReference type="Gene3D" id="3.40.50.1000">
    <property type="entry name" value="HAD superfamily/HAD-like"/>
    <property type="match status" value="1"/>
</dbReference>
<dbReference type="AlphaFoldDB" id="A0A2A7UY11"/>
<keyword evidence="3" id="KW-0460">Magnesium</keyword>
<proteinExistence type="predicted"/>
<dbReference type="OrthoDB" id="367448at2"/>
<reference evidence="5" key="1">
    <citation type="submission" date="2017-09" db="EMBL/GenBank/DDBJ databases">
        <title>FDA dAtabase for Regulatory Grade micrObial Sequences (FDA-ARGOS): Supporting development and validation of Infectious Disease Dx tests.</title>
        <authorList>
            <person name="Minogue T."/>
            <person name="Wolcott M."/>
            <person name="Wasieloski L."/>
            <person name="Aguilar W."/>
            <person name="Moore D."/>
            <person name="Tallon L."/>
            <person name="Sadzewicz L."/>
            <person name="Ott S."/>
            <person name="Zhao X."/>
            <person name="Nagaraj S."/>
            <person name="Vavikolanu K."/>
            <person name="Aluvathingal J."/>
            <person name="Nadendla S."/>
            <person name="Sichtig H."/>
        </authorList>
    </citation>
    <scope>NUCLEOTIDE SEQUENCE [LARGE SCALE GENOMIC DNA]</scope>
    <source>
        <strain evidence="5">FDAARGOS_394</strain>
    </source>
</reference>
<dbReference type="PANTHER" id="PTHR46470">
    <property type="entry name" value="N-ACYLNEURAMINATE-9-PHOSPHATASE"/>
    <property type="match status" value="1"/>
</dbReference>
<keyword evidence="2 4" id="KW-0378">Hydrolase</keyword>
<dbReference type="SUPFAM" id="SSF56784">
    <property type="entry name" value="HAD-like"/>
    <property type="match status" value="1"/>
</dbReference>
<dbReference type="NCBIfam" id="TIGR01509">
    <property type="entry name" value="HAD-SF-IA-v3"/>
    <property type="match status" value="1"/>
</dbReference>
<accession>A0A2A7UY11</accession>